<feature type="domain" description="HTH araC/xylS-type" evidence="4">
    <location>
        <begin position="178"/>
        <end position="276"/>
    </location>
</feature>
<organism evidence="5 6">
    <name type="scientific">Paenibacillus marchantiophytorum</name>
    <dbReference type="NCBI Taxonomy" id="1619310"/>
    <lineage>
        <taxon>Bacteria</taxon>
        <taxon>Bacillati</taxon>
        <taxon>Bacillota</taxon>
        <taxon>Bacilli</taxon>
        <taxon>Bacillales</taxon>
        <taxon>Paenibacillaceae</taxon>
        <taxon>Paenibacillus</taxon>
    </lineage>
</organism>
<dbReference type="SUPFAM" id="SSF46689">
    <property type="entry name" value="Homeodomain-like"/>
    <property type="match status" value="2"/>
</dbReference>
<dbReference type="Proteomes" id="UP000615455">
    <property type="component" value="Unassembled WGS sequence"/>
</dbReference>
<dbReference type="PROSITE" id="PS01124">
    <property type="entry name" value="HTH_ARAC_FAMILY_2"/>
    <property type="match status" value="1"/>
</dbReference>
<keyword evidence="2" id="KW-0238">DNA-binding</keyword>
<evidence type="ECO:0000256" key="3">
    <source>
        <dbReference type="ARBA" id="ARBA00023163"/>
    </source>
</evidence>
<comment type="caution">
    <text evidence="5">The sequence shown here is derived from an EMBL/GenBank/DDBJ whole genome shotgun (WGS) entry which is preliminary data.</text>
</comment>
<evidence type="ECO:0000259" key="4">
    <source>
        <dbReference type="PROSITE" id="PS01124"/>
    </source>
</evidence>
<evidence type="ECO:0000313" key="6">
    <source>
        <dbReference type="Proteomes" id="UP000615455"/>
    </source>
</evidence>
<dbReference type="Gene3D" id="1.10.10.60">
    <property type="entry name" value="Homeodomain-like"/>
    <property type="match status" value="2"/>
</dbReference>
<dbReference type="PANTHER" id="PTHR46796:SF6">
    <property type="entry name" value="ARAC SUBFAMILY"/>
    <property type="match status" value="1"/>
</dbReference>
<evidence type="ECO:0000313" key="5">
    <source>
        <dbReference type="EMBL" id="GGA02487.1"/>
    </source>
</evidence>
<proteinExistence type="predicted"/>
<keyword evidence="1" id="KW-0805">Transcription regulation</keyword>
<dbReference type="Pfam" id="PF12833">
    <property type="entry name" value="HTH_18"/>
    <property type="match status" value="1"/>
</dbReference>
<dbReference type="PROSITE" id="PS00041">
    <property type="entry name" value="HTH_ARAC_FAMILY_1"/>
    <property type="match status" value="1"/>
</dbReference>
<dbReference type="InterPro" id="IPR020449">
    <property type="entry name" value="Tscrpt_reg_AraC-type_HTH"/>
</dbReference>
<keyword evidence="6" id="KW-1185">Reference proteome</keyword>
<reference evidence="6" key="1">
    <citation type="journal article" date="2019" name="Int. J. Syst. Evol. Microbiol.">
        <title>The Global Catalogue of Microorganisms (GCM) 10K type strain sequencing project: providing services to taxonomists for standard genome sequencing and annotation.</title>
        <authorList>
            <consortium name="The Broad Institute Genomics Platform"/>
            <consortium name="The Broad Institute Genome Sequencing Center for Infectious Disease"/>
            <person name="Wu L."/>
            <person name="Ma J."/>
        </authorList>
    </citation>
    <scope>NUCLEOTIDE SEQUENCE [LARGE SCALE GENOMIC DNA]</scope>
    <source>
        <strain evidence="6">CGMCC 1.15043</strain>
    </source>
</reference>
<dbReference type="RefSeq" id="WP_189018031.1">
    <property type="nucleotide sequence ID" value="NZ_BMHE01000042.1"/>
</dbReference>
<keyword evidence="3" id="KW-0804">Transcription</keyword>
<dbReference type="SMART" id="SM00342">
    <property type="entry name" value="HTH_ARAC"/>
    <property type="match status" value="1"/>
</dbReference>
<evidence type="ECO:0000256" key="1">
    <source>
        <dbReference type="ARBA" id="ARBA00023015"/>
    </source>
</evidence>
<dbReference type="InterPro" id="IPR009057">
    <property type="entry name" value="Homeodomain-like_sf"/>
</dbReference>
<name>A0ABQ1F9C8_9BACL</name>
<accession>A0ABQ1F9C8</accession>
<dbReference type="PANTHER" id="PTHR46796">
    <property type="entry name" value="HTH-TYPE TRANSCRIPTIONAL ACTIVATOR RHAS-RELATED"/>
    <property type="match status" value="1"/>
</dbReference>
<dbReference type="InterPro" id="IPR018062">
    <property type="entry name" value="HTH_AraC-typ_CS"/>
</dbReference>
<evidence type="ECO:0000256" key="2">
    <source>
        <dbReference type="ARBA" id="ARBA00023125"/>
    </source>
</evidence>
<gene>
    <name evidence="5" type="ORF">GCM10008018_55740</name>
</gene>
<sequence length="280" mass="31996">MENRVINLQSPALSSEKLRWENVRFFYWPSVPPYFKDNDEAELDDGSQKVVTIYGCSGRSAESGELHICPHGYPNRLIQQEGSLFLIEIASSFLDTMAYESGFGQPGSIEIRHKAQVQDAKLWQLGSWMLEEIRSDGVHGTLYRDALATMTVLHLLQYYAVSSRPLAALSRFTHQQISEVIQYMREHLDQDLALTELASVAKVSSPHLIRLFKKQTGYTPHQYFIRMRVERSKVLLQYGKESLKTIALQAGFADQGHFTRLFKRLTGITPMQYANECISK</sequence>
<dbReference type="PRINTS" id="PR00032">
    <property type="entry name" value="HTHARAC"/>
</dbReference>
<dbReference type="InterPro" id="IPR050204">
    <property type="entry name" value="AraC_XylS_family_regulators"/>
</dbReference>
<protein>
    <recommendedName>
        <fullName evidence="4">HTH araC/xylS-type domain-containing protein</fullName>
    </recommendedName>
</protein>
<dbReference type="InterPro" id="IPR018060">
    <property type="entry name" value="HTH_AraC"/>
</dbReference>
<dbReference type="EMBL" id="BMHE01000042">
    <property type="protein sequence ID" value="GGA02487.1"/>
    <property type="molecule type" value="Genomic_DNA"/>
</dbReference>